<dbReference type="CDD" id="cd00887">
    <property type="entry name" value="MoeA"/>
    <property type="match status" value="1"/>
</dbReference>
<evidence type="ECO:0000256" key="4">
    <source>
        <dbReference type="ARBA" id="ARBA00023150"/>
    </source>
</evidence>
<name>A0ABS5QFS4_9PROT</name>
<sequence>MVPDPLAILREPLARLFAIPRAVTASEEVVPEVAMGRVLAVPLAAWHDVPPFDQSAMDGYALGPAADAAWRVTARLEAGDAARLPLGPGEAARIFTGAPVPRGTELVVQQEKAIVEGTEVRVATALRPGLNIRRRGEDVRLGAALLPAGQRMDARHVALAVASGHDAVRVVRKLRVALASTGSELRRAGAGLDAGQVHDSNGPMLRAMLRVPEVELVELGILPDDPVRLRDALQRAAAEADLIVTSGGVSVGEEDHMMGAILAAGGTIDVVHLPIRPGKPVKAGRLGAAVILALPGNPLAAYVNFWLVGRRLLDVLAGAPPQPLRLMAARAGFREERKAGRVEFAPARFTGAEFDGVPAVELLGRGSSARLAPLAAADGLCVIGPEVTRVEEGDALGILPFPG</sequence>
<dbReference type="EC" id="2.10.1.1" evidence="6"/>
<keyword evidence="6" id="KW-0500">Molybdenum</keyword>
<dbReference type="InterPro" id="IPR005110">
    <property type="entry name" value="MoeA_linker/N"/>
</dbReference>
<dbReference type="SUPFAM" id="SSF53218">
    <property type="entry name" value="Molybdenum cofactor biosynthesis proteins"/>
    <property type="match status" value="1"/>
</dbReference>
<accession>A0ABS5QFS4</accession>
<evidence type="ECO:0000259" key="7">
    <source>
        <dbReference type="SMART" id="SM00852"/>
    </source>
</evidence>
<comment type="cofactor">
    <cofactor evidence="6">
        <name>Mg(2+)</name>
        <dbReference type="ChEBI" id="CHEBI:18420"/>
    </cofactor>
</comment>
<dbReference type="NCBIfam" id="NF045515">
    <property type="entry name" value="Glp_gephyrin"/>
    <property type="match status" value="1"/>
</dbReference>
<evidence type="ECO:0000313" key="8">
    <source>
        <dbReference type="EMBL" id="MBS7811790.1"/>
    </source>
</evidence>
<comment type="catalytic activity">
    <reaction evidence="5">
        <text>adenylyl-molybdopterin + molybdate = Mo-molybdopterin + AMP + H(+)</text>
        <dbReference type="Rhea" id="RHEA:35047"/>
        <dbReference type="ChEBI" id="CHEBI:15378"/>
        <dbReference type="ChEBI" id="CHEBI:36264"/>
        <dbReference type="ChEBI" id="CHEBI:62727"/>
        <dbReference type="ChEBI" id="CHEBI:71302"/>
        <dbReference type="ChEBI" id="CHEBI:456215"/>
        <dbReference type="EC" id="2.10.1.1"/>
    </reaction>
</comment>
<organism evidence="8 9">
    <name type="scientific">Roseococcus pinisoli</name>
    <dbReference type="NCBI Taxonomy" id="2835040"/>
    <lineage>
        <taxon>Bacteria</taxon>
        <taxon>Pseudomonadati</taxon>
        <taxon>Pseudomonadota</taxon>
        <taxon>Alphaproteobacteria</taxon>
        <taxon>Acetobacterales</taxon>
        <taxon>Roseomonadaceae</taxon>
        <taxon>Roseococcus</taxon>
    </lineage>
</organism>
<comment type="function">
    <text evidence="1 6">Catalyzes the insertion of molybdate into adenylated molybdopterin with the concomitant release of AMP.</text>
</comment>
<evidence type="ECO:0000313" key="9">
    <source>
        <dbReference type="Proteomes" id="UP000766336"/>
    </source>
</evidence>
<proteinExistence type="inferred from homology"/>
<keyword evidence="9" id="KW-1185">Reference proteome</keyword>
<dbReference type="InterPro" id="IPR005111">
    <property type="entry name" value="MoeA_C_domain_IV"/>
</dbReference>
<keyword evidence="4 6" id="KW-0501">Molybdenum cofactor biosynthesis</keyword>
<dbReference type="Proteomes" id="UP000766336">
    <property type="component" value="Unassembled WGS sequence"/>
</dbReference>
<keyword evidence="6" id="KW-0479">Metal-binding</keyword>
<dbReference type="Pfam" id="PF03453">
    <property type="entry name" value="MoeA_N"/>
    <property type="match status" value="1"/>
</dbReference>
<comment type="similarity">
    <text evidence="3 6">Belongs to the MoeA family.</text>
</comment>
<feature type="domain" description="MoaB/Mog" evidence="7">
    <location>
        <begin position="177"/>
        <end position="315"/>
    </location>
</feature>
<keyword evidence="6" id="KW-0808">Transferase</keyword>
<dbReference type="Gene3D" id="3.40.980.10">
    <property type="entry name" value="MoaB/Mog-like domain"/>
    <property type="match status" value="1"/>
</dbReference>
<dbReference type="Gene3D" id="2.170.190.11">
    <property type="entry name" value="Molybdopterin biosynthesis moea protein, domain 3"/>
    <property type="match status" value="1"/>
</dbReference>
<dbReference type="InterPro" id="IPR036688">
    <property type="entry name" value="MoeA_C_domain_IV_sf"/>
</dbReference>
<dbReference type="PANTHER" id="PTHR10192">
    <property type="entry name" value="MOLYBDOPTERIN BIOSYNTHESIS PROTEIN"/>
    <property type="match status" value="1"/>
</dbReference>
<dbReference type="InterPro" id="IPR036425">
    <property type="entry name" value="MoaB/Mog-like_dom_sf"/>
</dbReference>
<evidence type="ECO:0000256" key="2">
    <source>
        <dbReference type="ARBA" id="ARBA00005046"/>
    </source>
</evidence>
<protein>
    <recommendedName>
        <fullName evidence="6">Molybdopterin molybdenumtransferase</fullName>
        <ecNumber evidence="6">2.10.1.1</ecNumber>
    </recommendedName>
</protein>
<dbReference type="InterPro" id="IPR001453">
    <property type="entry name" value="MoaB/Mog_dom"/>
</dbReference>
<reference evidence="8 9" key="1">
    <citation type="submission" date="2021-05" db="EMBL/GenBank/DDBJ databases">
        <title>Roseococcus sp. XZZS9, whole genome shotgun sequencing project.</title>
        <authorList>
            <person name="Zhao G."/>
            <person name="Shen L."/>
        </authorList>
    </citation>
    <scope>NUCLEOTIDE SEQUENCE [LARGE SCALE GENOMIC DNA]</scope>
    <source>
        <strain evidence="8 9">XZZS9</strain>
    </source>
</reference>
<dbReference type="PANTHER" id="PTHR10192:SF5">
    <property type="entry name" value="GEPHYRIN"/>
    <property type="match status" value="1"/>
</dbReference>
<evidence type="ECO:0000256" key="5">
    <source>
        <dbReference type="ARBA" id="ARBA00047317"/>
    </source>
</evidence>
<dbReference type="Gene3D" id="2.40.340.10">
    <property type="entry name" value="MoeA, C-terminal, domain IV"/>
    <property type="match status" value="1"/>
</dbReference>
<dbReference type="SMART" id="SM00852">
    <property type="entry name" value="MoCF_biosynth"/>
    <property type="match status" value="1"/>
</dbReference>
<dbReference type="SUPFAM" id="SSF63882">
    <property type="entry name" value="MoeA N-terminal region -like"/>
    <property type="match status" value="1"/>
</dbReference>
<dbReference type="EMBL" id="JAHCDA010000002">
    <property type="protein sequence ID" value="MBS7811790.1"/>
    <property type="molecule type" value="Genomic_DNA"/>
</dbReference>
<comment type="caution">
    <text evidence="8">The sequence shown here is derived from an EMBL/GenBank/DDBJ whole genome shotgun (WGS) entry which is preliminary data.</text>
</comment>
<dbReference type="InterPro" id="IPR036135">
    <property type="entry name" value="MoeA_linker/N_sf"/>
</dbReference>
<evidence type="ECO:0000256" key="6">
    <source>
        <dbReference type="RuleBase" id="RU365090"/>
    </source>
</evidence>
<dbReference type="Gene3D" id="3.90.105.10">
    <property type="entry name" value="Molybdopterin biosynthesis moea protein, domain 2"/>
    <property type="match status" value="1"/>
</dbReference>
<comment type="pathway">
    <text evidence="2 6">Cofactor biosynthesis; molybdopterin biosynthesis.</text>
</comment>
<evidence type="ECO:0000256" key="3">
    <source>
        <dbReference type="ARBA" id="ARBA00010763"/>
    </source>
</evidence>
<dbReference type="Pfam" id="PF00994">
    <property type="entry name" value="MoCF_biosynth"/>
    <property type="match status" value="1"/>
</dbReference>
<keyword evidence="6" id="KW-0460">Magnesium</keyword>
<gene>
    <name evidence="8" type="ORF">KHU32_12650</name>
</gene>
<dbReference type="InterPro" id="IPR038987">
    <property type="entry name" value="MoeA-like"/>
</dbReference>
<dbReference type="NCBIfam" id="TIGR00177">
    <property type="entry name" value="molyb_syn"/>
    <property type="match status" value="1"/>
</dbReference>
<evidence type="ECO:0000256" key="1">
    <source>
        <dbReference type="ARBA" id="ARBA00002901"/>
    </source>
</evidence>
<dbReference type="SUPFAM" id="SSF63867">
    <property type="entry name" value="MoeA C-terminal domain-like"/>
    <property type="match status" value="1"/>
</dbReference>
<dbReference type="RefSeq" id="WP_213670440.1">
    <property type="nucleotide sequence ID" value="NZ_JAHCDA010000002.1"/>
</dbReference>
<dbReference type="Pfam" id="PF03454">
    <property type="entry name" value="MoeA_C"/>
    <property type="match status" value="1"/>
</dbReference>